<dbReference type="SUPFAM" id="SSF55136">
    <property type="entry name" value="Probable bacterial effector-binding domain"/>
    <property type="match status" value="1"/>
</dbReference>
<reference evidence="7" key="1">
    <citation type="submission" date="2016-10" db="EMBL/GenBank/DDBJ databases">
        <authorList>
            <person name="Varghese N."/>
            <person name="Submissions S."/>
        </authorList>
    </citation>
    <scope>NUCLEOTIDE SEQUENCE [LARGE SCALE GENOMIC DNA]</scope>
    <source>
        <strain evidence="7">CGMCC 4.6609</strain>
    </source>
</reference>
<dbReference type="GO" id="GO:0006633">
    <property type="term" value="P:fatty acid biosynthetic process"/>
    <property type="evidence" value="ECO:0007669"/>
    <property type="project" value="InterPro"/>
</dbReference>
<dbReference type="Pfam" id="PF08990">
    <property type="entry name" value="Docking"/>
    <property type="match status" value="1"/>
</dbReference>
<dbReference type="InterPro" id="IPR016039">
    <property type="entry name" value="Thiolase-like"/>
</dbReference>
<dbReference type="InterPro" id="IPR018201">
    <property type="entry name" value="Ketoacyl_synth_AS"/>
</dbReference>
<proteinExistence type="inferred from homology"/>
<dbReference type="EMBL" id="FNIX01000032">
    <property type="protein sequence ID" value="SDP97553.1"/>
    <property type="molecule type" value="Genomic_DNA"/>
</dbReference>
<dbReference type="SMART" id="SM00871">
    <property type="entry name" value="AraC_E_bind"/>
    <property type="match status" value="1"/>
</dbReference>
<accession>A0A1H0X3M3</accession>
<dbReference type="GO" id="GO:0030639">
    <property type="term" value="P:polyketide biosynthetic process"/>
    <property type="evidence" value="ECO:0007669"/>
    <property type="project" value="UniProtKB-ARBA"/>
</dbReference>
<dbReference type="RefSeq" id="WP_090105179.1">
    <property type="nucleotide sequence ID" value="NZ_FNIX01000032.1"/>
</dbReference>
<comment type="cofactor">
    <cofactor evidence="1">
        <name>pantetheine 4'-phosphate</name>
        <dbReference type="ChEBI" id="CHEBI:47942"/>
    </cofactor>
</comment>
<dbReference type="STRING" id="641025.SAMN05421507_13221"/>
<dbReference type="PROSITE" id="PS00606">
    <property type="entry name" value="KS3_1"/>
    <property type="match status" value="1"/>
</dbReference>
<dbReference type="InterPro" id="IPR014030">
    <property type="entry name" value="Ketoacyl_synth_N"/>
</dbReference>
<dbReference type="PROSITE" id="PS52004">
    <property type="entry name" value="KS3_2"/>
    <property type="match status" value="1"/>
</dbReference>
<organism evidence="6 7">
    <name type="scientific">Lentzea jiangxiensis</name>
    <dbReference type="NCBI Taxonomy" id="641025"/>
    <lineage>
        <taxon>Bacteria</taxon>
        <taxon>Bacillati</taxon>
        <taxon>Actinomycetota</taxon>
        <taxon>Actinomycetes</taxon>
        <taxon>Pseudonocardiales</taxon>
        <taxon>Pseudonocardiaceae</taxon>
        <taxon>Lentzea</taxon>
    </lineage>
</organism>
<dbReference type="Gene3D" id="3.20.80.10">
    <property type="entry name" value="Regulatory factor, effector binding domain"/>
    <property type="match status" value="1"/>
</dbReference>
<evidence type="ECO:0000313" key="6">
    <source>
        <dbReference type="EMBL" id="SDP97553.1"/>
    </source>
</evidence>
<dbReference type="Pfam" id="PF22621">
    <property type="entry name" value="CurL-like_PKS_C"/>
    <property type="match status" value="1"/>
</dbReference>
<dbReference type="InterPro" id="IPR015083">
    <property type="entry name" value="NorB/c/GfsB-D-like_docking"/>
</dbReference>
<comment type="similarity">
    <text evidence="4">Belongs to the thiolase-like superfamily. Beta-ketoacyl-ACP synthases family.</text>
</comment>
<dbReference type="Pfam" id="PF14526">
    <property type="entry name" value="Cass2"/>
    <property type="match status" value="1"/>
</dbReference>
<evidence type="ECO:0000256" key="3">
    <source>
        <dbReference type="ARBA" id="ARBA00023268"/>
    </source>
</evidence>
<name>A0A1H0X3M3_9PSEU</name>
<dbReference type="InterPro" id="IPR011256">
    <property type="entry name" value="Reg_factor_effector_dom_sf"/>
</dbReference>
<dbReference type="InterPro" id="IPR014031">
    <property type="entry name" value="Ketoacyl_synth_C"/>
</dbReference>
<dbReference type="PANTHER" id="PTHR43775:SF51">
    <property type="entry name" value="INACTIVE PHENOLPHTHIOCEROL SYNTHESIS POLYKETIDE SYNTHASE TYPE I PKS1-RELATED"/>
    <property type="match status" value="1"/>
</dbReference>
<evidence type="ECO:0000256" key="2">
    <source>
        <dbReference type="ARBA" id="ARBA00022679"/>
    </source>
</evidence>
<sequence length="769" mass="82503">MDNDVDGEQKLLSYLKRVTAELQHTREQLCEERERGREPIAIIGMGCRYPGGVDSPEALWELVRAERDVVTGFPRDRGWKLDEVYDPDVTAVGTSYTAEGGFLDDVAGFDHEFFGVSEHEALAMDPQHRVALEVAWEAVERAMIDPAALTGSRTGVYVGGIIPDYGMGMTGMPPSIGGLAKTARLLSMLSGRISYALGLTGPSLTVDTACSSSLTAIHLACQALRAGDCALALAGGAMIYSTPEVFVEYSKLRLLARDGRCKSYAAAGDGIGWGEGAGVLFLERLSDARRNGHEVLAVIRGGAVTNDGPSNGMTAPSSRAQQQTVLAALSNAGMPANHVDVVEGHGTGTLLGDAIEVRALFEAYGTGRDRPLWLGSVKSNIAHTQAASGVAGVIKMVMAMRHGVLPRTLHVDAPVPHVDWSSGSVRLLTGAMAWPDTGRPRVAAVSGTGISGTSGHLLLEQAPAKPPAPALPDVEDLPWVISGRSQEALWEGARRLHDHLTAHPELRTCDVAYSLATTRSAFAHRAAVTAGDRAERLAALAALAAGPATGAGEPTGHHAAVVQAYLDGATVRWDQVFDGTGARRTTLPTSVFRRERFWLYDHEDDGADSVLVKEGVVELPAVMMAGMTVRTDNETELHGTARITDLWSAFLADGRGRSVPAERTLRAVYADYVTDHEGPFTYLLGYEFPDGERVPDGFETRTMPAGRYAVFRSERGPLQSVIANAYRQIWAMDAEELGGKRTYLADFEVFDTHDPKPQEVQLKIYVGLE</sequence>
<dbReference type="Pfam" id="PF00109">
    <property type="entry name" value="ketoacyl-synt"/>
    <property type="match status" value="1"/>
</dbReference>
<evidence type="ECO:0000256" key="4">
    <source>
        <dbReference type="RuleBase" id="RU003694"/>
    </source>
</evidence>
<dbReference type="SMART" id="SM00825">
    <property type="entry name" value="PKS_KS"/>
    <property type="match status" value="1"/>
</dbReference>
<dbReference type="InterPro" id="IPR020841">
    <property type="entry name" value="PKS_Beta-ketoAc_synthase_dom"/>
</dbReference>
<dbReference type="Gene3D" id="3.40.47.10">
    <property type="match status" value="1"/>
</dbReference>
<keyword evidence="3" id="KW-0511">Multifunctional enzyme</keyword>
<gene>
    <name evidence="6" type="ORF">SAMN05421507_13221</name>
</gene>
<dbReference type="GO" id="GO:0004315">
    <property type="term" value="F:3-oxoacyl-[acyl-carrier-protein] synthase activity"/>
    <property type="evidence" value="ECO:0007669"/>
    <property type="project" value="InterPro"/>
</dbReference>
<dbReference type="AlphaFoldDB" id="A0A1H0X3M3"/>
<dbReference type="Pfam" id="PF02801">
    <property type="entry name" value="Ketoacyl-synt_C"/>
    <property type="match status" value="1"/>
</dbReference>
<evidence type="ECO:0000256" key="1">
    <source>
        <dbReference type="ARBA" id="ARBA00001957"/>
    </source>
</evidence>
<feature type="domain" description="Ketosynthase family 3 (KS3)" evidence="5">
    <location>
        <begin position="37"/>
        <end position="461"/>
    </location>
</feature>
<dbReference type="InterPro" id="IPR029441">
    <property type="entry name" value="Cass2"/>
</dbReference>
<evidence type="ECO:0000313" key="7">
    <source>
        <dbReference type="Proteomes" id="UP000199691"/>
    </source>
</evidence>
<dbReference type="PANTHER" id="PTHR43775">
    <property type="entry name" value="FATTY ACID SYNTHASE"/>
    <property type="match status" value="1"/>
</dbReference>
<dbReference type="Gene3D" id="3.30.70.3290">
    <property type="match status" value="1"/>
</dbReference>
<dbReference type="GO" id="GO:0004312">
    <property type="term" value="F:fatty acid synthase activity"/>
    <property type="evidence" value="ECO:0007669"/>
    <property type="project" value="TreeGrafter"/>
</dbReference>
<dbReference type="InterPro" id="IPR010499">
    <property type="entry name" value="AraC_E-bd"/>
</dbReference>
<dbReference type="InterPro" id="IPR050091">
    <property type="entry name" value="PKS_NRPS_Biosynth_Enz"/>
</dbReference>
<dbReference type="FunFam" id="3.40.47.10:FF:000019">
    <property type="entry name" value="Polyketide synthase type I"/>
    <property type="match status" value="1"/>
</dbReference>
<keyword evidence="7" id="KW-1185">Reference proteome</keyword>
<keyword evidence="2 4" id="KW-0808">Transferase</keyword>
<dbReference type="CDD" id="cd00833">
    <property type="entry name" value="PKS"/>
    <property type="match status" value="1"/>
</dbReference>
<dbReference type="Proteomes" id="UP000199691">
    <property type="component" value="Unassembled WGS sequence"/>
</dbReference>
<dbReference type="SUPFAM" id="SSF53901">
    <property type="entry name" value="Thiolase-like"/>
    <property type="match status" value="1"/>
</dbReference>
<evidence type="ECO:0000259" key="5">
    <source>
        <dbReference type="PROSITE" id="PS52004"/>
    </source>
</evidence>
<dbReference type="OrthoDB" id="3651481at2"/>
<protein>
    <submittedName>
        <fullName evidence="6">Erythronolide synthase docking</fullName>
    </submittedName>
</protein>